<organism evidence="9 10">
    <name type="scientific">Nibribacter koreensis</name>
    <dbReference type="NCBI Taxonomy" id="1084519"/>
    <lineage>
        <taxon>Bacteria</taxon>
        <taxon>Pseudomonadati</taxon>
        <taxon>Bacteroidota</taxon>
        <taxon>Cytophagia</taxon>
        <taxon>Cytophagales</taxon>
        <taxon>Hymenobacteraceae</taxon>
        <taxon>Nibribacter</taxon>
    </lineage>
</organism>
<comment type="similarity">
    <text evidence="2">Belongs to the YkuD family.</text>
</comment>
<evidence type="ECO:0000256" key="3">
    <source>
        <dbReference type="ARBA" id="ARBA00022679"/>
    </source>
</evidence>
<proteinExistence type="inferred from homology"/>
<evidence type="ECO:0000259" key="8">
    <source>
        <dbReference type="PROSITE" id="PS52029"/>
    </source>
</evidence>
<comment type="caution">
    <text evidence="9">The sequence shown here is derived from an EMBL/GenBank/DDBJ whole genome shotgun (WGS) entry which is preliminary data.</text>
</comment>
<feature type="active site" description="Nucleophile" evidence="7">
    <location>
        <position position="158"/>
    </location>
</feature>
<reference evidence="10" key="1">
    <citation type="journal article" date="2019" name="Int. J. Syst. Evol. Microbiol.">
        <title>The Global Catalogue of Microorganisms (GCM) 10K type strain sequencing project: providing services to taxonomists for standard genome sequencing and annotation.</title>
        <authorList>
            <consortium name="The Broad Institute Genomics Platform"/>
            <consortium name="The Broad Institute Genome Sequencing Center for Infectious Disease"/>
            <person name="Wu L."/>
            <person name="Ma J."/>
        </authorList>
    </citation>
    <scope>NUCLEOTIDE SEQUENCE [LARGE SCALE GENOMIC DNA]</scope>
    <source>
        <strain evidence="10">JCM 17917</strain>
    </source>
</reference>
<dbReference type="PANTHER" id="PTHR36699">
    <property type="entry name" value="LD-TRANSPEPTIDASE"/>
    <property type="match status" value="1"/>
</dbReference>
<keyword evidence="10" id="KW-1185">Reference proteome</keyword>
<evidence type="ECO:0000256" key="6">
    <source>
        <dbReference type="ARBA" id="ARBA00023316"/>
    </source>
</evidence>
<dbReference type="InterPro" id="IPR005490">
    <property type="entry name" value="LD_TPept_cat_dom"/>
</dbReference>
<evidence type="ECO:0000313" key="9">
    <source>
        <dbReference type="EMBL" id="GAA4302905.1"/>
    </source>
</evidence>
<feature type="domain" description="L,D-TPase catalytic" evidence="8">
    <location>
        <begin position="56"/>
        <end position="187"/>
    </location>
</feature>
<evidence type="ECO:0000256" key="4">
    <source>
        <dbReference type="ARBA" id="ARBA00022960"/>
    </source>
</evidence>
<keyword evidence="3" id="KW-0808">Transferase</keyword>
<comment type="pathway">
    <text evidence="1 7">Cell wall biogenesis; peptidoglycan biosynthesis.</text>
</comment>
<sequence length="245" mass="28226">MKNLLLAFSLVFLLAPDRFKQQQLQYERVRIAYAQKYTDLSKFLQAKKLDMNSLELYMRAFKHEQVLEIWAKKKEDAQYQLLLTFPFCAMSGTLGPKRKEGDGQIPEGFYFIDRFNPKSNFYLSLGINYPNDTDKARNPTGKLGGDIFIHGDCQTIGCITITDDKMKVVYVLAVEAFEQGQTQIPVHFFPVRFTSPAYGQLKETHAQSTKLLDFWQNLEGGYSYFEQNKRLPIVISLPSGAYQLQ</sequence>
<accession>A0ABP8FFX2</accession>
<protein>
    <recommendedName>
        <fullName evidence="8">L,D-TPase catalytic domain-containing protein</fullName>
    </recommendedName>
</protein>
<dbReference type="Proteomes" id="UP001501844">
    <property type="component" value="Unassembled WGS sequence"/>
</dbReference>
<evidence type="ECO:0000256" key="1">
    <source>
        <dbReference type="ARBA" id="ARBA00004752"/>
    </source>
</evidence>
<dbReference type="Pfam" id="PF03734">
    <property type="entry name" value="YkuD"/>
    <property type="match status" value="1"/>
</dbReference>
<evidence type="ECO:0000256" key="7">
    <source>
        <dbReference type="PROSITE-ProRule" id="PRU01373"/>
    </source>
</evidence>
<evidence type="ECO:0000256" key="2">
    <source>
        <dbReference type="ARBA" id="ARBA00005992"/>
    </source>
</evidence>
<name>A0ABP8FFX2_9BACT</name>
<gene>
    <name evidence="9" type="ORF">GCM10023183_14990</name>
</gene>
<feature type="active site" description="Proton donor/acceptor" evidence="7">
    <location>
        <position position="150"/>
    </location>
</feature>
<dbReference type="SUPFAM" id="SSF141523">
    <property type="entry name" value="L,D-transpeptidase catalytic domain-like"/>
    <property type="match status" value="1"/>
</dbReference>
<dbReference type="PROSITE" id="PS52029">
    <property type="entry name" value="LD_TPASE"/>
    <property type="match status" value="1"/>
</dbReference>
<dbReference type="RefSeq" id="WP_345164275.1">
    <property type="nucleotide sequence ID" value="NZ_BAABGX010000002.1"/>
</dbReference>
<dbReference type="InterPro" id="IPR038063">
    <property type="entry name" value="Transpep_catalytic_dom"/>
</dbReference>
<keyword evidence="5 7" id="KW-0573">Peptidoglycan synthesis</keyword>
<dbReference type="EMBL" id="BAABGX010000002">
    <property type="protein sequence ID" value="GAA4302905.1"/>
    <property type="molecule type" value="Genomic_DNA"/>
</dbReference>
<evidence type="ECO:0000256" key="5">
    <source>
        <dbReference type="ARBA" id="ARBA00022984"/>
    </source>
</evidence>
<keyword evidence="4 7" id="KW-0133">Cell shape</keyword>
<dbReference type="PANTHER" id="PTHR36699:SF1">
    <property type="entry name" value="L,D-TRANSPEPTIDASE YAFK-RELATED"/>
    <property type="match status" value="1"/>
</dbReference>
<keyword evidence="6 7" id="KW-0961">Cell wall biogenesis/degradation</keyword>
<evidence type="ECO:0000313" key="10">
    <source>
        <dbReference type="Proteomes" id="UP001501844"/>
    </source>
</evidence>